<evidence type="ECO:0000256" key="1">
    <source>
        <dbReference type="ARBA" id="ARBA00004123"/>
    </source>
</evidence>
<dbReference type="EMBL" id="JAUIZM010000003">
    <property type="protein sequence ID" value="KAK1392934.1"/>
    <property type="molecule type" value="Genomic_DNA"/>
</dbReference>
<dbReference type="GO" id="GO:0045893">
    <property type="term" value="P:positive regulation of DNA-templated transcription"/>
    <property type="evidence" value="ECO:0007669"/>
    <property type="project" value="InterPro"/>
</dbReference>
<keyword evidence="2" id="KW-0238">DNA-binding</keyword>
<dbReference type="InterPro" id="IPR004827">
    <property type="entry name" value="bZIP"/>
</dbReference>
<reference evidence="6" key="2">
    <citation type="submission" date="2023-05" db="EMBL/GenBank/DDBJ databases">
        <authorList>
            <person name="Schelkunov M.I."/>
        </authorList>
    </citation>
    <scope>NUCLEOTIDE SEQUENCE</scope>
    <source>
        <strain evidence="6">Hsosn_3</strain>
        <tissue evidence="6">Leaf</tissue>
    </source>
</reference>
<evidence type="ECO:0000256" key="3">
    <source>
        <dbReference type="ARBA" id="ARBA00023242"/>
    </source>
</evidence>
<keyword evidence="3" id="KW-0539">Nucleus</keyword>
<dbReference type="AlphaFoldDB" id="A0AAD8IVL0"/>
<keyword evidence="7" id="KW-1185">Reference proteome</keyword>
<dbReference type="Pfam" id="PF00170">
    <property type="entry name" value="bZIP_1"/>
    <property type="match status" value="1"/>
</dbReference>
<evidence type="ECO:0000313" key="6">
    <source>
        <dbReference type="EMBL" id="KAK1392934.1"/>
    </source>
</evidence>
<dbReference type="GO" id="GO:0003677">
    <property type="term" value="F:DNA binding"/>
    <property type="evidence" value="ECO:0007669"/>
    <property type="project" value="UniProtKB-KW"/>
</dbReference>
<evidence type="ECO:0000256" key="4">
    <source>
        <dbReference type="SAM" id="MobiDB-lite"/>
    </source>
</evidence>
<dbReference type="Gene3D" id="1.20.5.170">
    <property type="match status" value="1"/>
</dbReference>
<dbReference type="GO" id="GO:0003700">
    <property type="term" value="F:DNA-binding transcription factor activity"/>
    <property type="evidence" value="ECO:0007669"/>
    <property type="project" value="InterPro"/>
</dbReference>
<dbReference type="PANTHER" id="PTHR22952:SF433">
    <property type="entry name" value="PROTEIN FD"/>
    <property type="match status" value="1"/>
</dbReference>
<evidence type="ECO:0000256" key="2">
    <source>
        <dbReference type="ARBA" id="ARBA00023125"/>
    </source>
</evidence>
<evidence type="ECO:0000259" key="5">
    <source>
        <dbReference type="PROSITE" id="PS50217"/>
    </source>
</evidence>
<feature type="region of interest" description="Disordered" evidence="4">
    <location>
        <begin position="1"/>
        <end position="27"/>
    </location>
</feature>
<evidence type="ECO:0000313" key="7">
    <source>
        <dbReference type="Proteomes" id="UP001237642"/>
    </source>
</evidence>
<dbReference type="InterPro" id="IPR046347">
    <property type="entry name" value="bZIP_sf"/>
</dbReference>
<feature type="domain" description="BZIP" evidence="5">
    <location>
        <begin position="90"/>
        <end position="139"/>
    </location>
</feature>
<dbReference type="GO" id="GO:0005634">
    <property type="term" value="C:nucleus"/>
    <property type="evidence" value="ECO:0007669"/>
    <property type="project" value="UniProtKB-SubCell"/>
</dbReference>
<dbReference type="SMART" id="SM00338">
    <property type="entry name" value="BRLZ"/>
    <property type="match status" value="1"/>
</dbReference>
<feature type="compositionally biased region" description="Basic and acidic residues" evidence="4">
    <location>
        <begin position="82"/>
        <end position="92"/>
    </location>
</feature>
<comment type="caution">
    <text evidence="6">The sequence shown here is derived from an EMBL/GenBank/DDBJ whole genome shotgun (WGS) entry which is preliminary data.</text>
</comment>
<dbReference type="PANTHER" id="PTHR22952">
    <property type="entry name" value="CAMP-RESPONSE ELEMENT BINDING PROTEIN-RELATED"/>
    <property type="match status" value="1"/>
</dbReference>
<feature type="region of interest" description="Disordered" evidence="4">
    <location>
        <begin position="61"/>
        <end position="112"/>
    </location>
</feature>
<organism evidence="6 7">
    <name type="scientific">Heracleum sosnowskyi</name>
    <dbReference type="NCBI Taxonomy" id="360622"/>
    <lineage>
        <taxon>Eukaryota</taxon>
        <taxon>Viridiplantae</taxon>
        <taxon>Streptophyta</taxon>
        <taxon>Embryophyta</taxon>
        <taxon>Tracheophyta</taxon>
        <taxon>Spermatophyta</taxon>
        <taxon>Magnoliopsida</taxon>
        <taxon>eudicotyledons</taxon>
        <taxon>Gunneridae</taxon>
        <taxon>Pentapetalae</taxon>
        <taxon>asterids</taxon>
        <taxon>campanulids</taxon>
        <taxon>Apiales</taxon>
        <taxon>Apiaceae</taxon>
        <taxon>Apioideae</taxon>
        <taxon>apioid superclade</taxon>
        <taxon>Tordylieae</taxon>
        <taxon>Tordyliinae</taxon>
        <taxon>Heracleum</taxon>
    </lineage>
</organism>
<dbReference type="SUPFAM" id="SSF57959">
    <property type="entry name" value="Leucine zipper domain"/>
    <property type="match status" value="1"/>
</dbReference>
<protein>
    <recommendedName>
        <fullName evidence="5">BZIP domain-containing protein</fullName>
    </recommendedName>
</protein>
<feature type="compositionally biased region" description="Polar residues" evidence="4">
    <location>
        <begin position="61"/>
        <end position="76"/>
    </location>
</feature>
<dbReference type="Proteomes" id="UP001237642">
    <property type="component" value="Unassembled WGS sequence"/>
</dbReference>
<dbReference type="PROSITE" id="PS50217">
    <property type="entry name" value="BZIP"/>
    <property type="match status" value="1"/>
</dbReference>
<dbReference type="PROSITE" id="PS00036">
    <property type="entry name" value="BZIP_BASIC"/>
    <property type="match status" value="1"/>
</dbReference>
<name>A0AAD8IVL0_9APIA</name>
<dbReference type="InterPro" id="IPR043452">
    <property type="entry name" value="BZIP46-like"/>
</dbReference>
<accession>A0AAD8IVL0</accession>
<proteinExistence type="predicted"/>
<dbReference type="CDD" id="cd14707">
    <property type="entry name" value="bZIP_plant_BZIP46"/>
    <property type="match status" value="1"/>
</dbReference>
<sequence>MEEVWGNISLPALHNPTTTTKPPSLGALDSGTNFYDFFNNKDPYSDQQRLANYPETNSFSSLNQMGFVENPSSSSVAKKRPPKSEDESANDRRRLRLIKNRESADRSRARRQAYTNELEQEIENLKKENARLRQQVEKVGIIAAAATTTKTSTLTAPY</sequence>
<gene>
    <name evidence="6" type="ORF">POM88_011990</name>
</gene>
<reference evidence="6" key="1">
    <citation type="submission" date="2023-02" db="EMBL/GenBank/DDBJ databases">
        <title>Genome of toxic invasive species Heracleum sosnowskyi carries increased number of genes despite the absence of recent whole-genome duplications.</title>
        <authorList>
            <person name="Schelkunov M."/>
            <person name="Shtratnikova V."/>
            <person name="Makarenko M."/>
            <person name="Klepikova A."/>
            <person name="Omelchenko D."/>
            <person name="Novikova G."/>
            <person name="Obukhova E."/>
            <person name="Bogdanov V."/>
            <person name="Penin A."/>
            <person name="Logacheva M."/>
        </authorList>
    </citation>
    <scope>NUCLEOTIDE SEQUENCE</scope>
    <source>
        <strain evidence="6">Hsosn_3</strain>
        <tissue evidence="6">Leaf</tissue>
    </source>
</reference>
<comment type="subcellular location">
    <subcellularLocation>
        <location evidence="1">Nucleus</location>
    </subcellularLocation>
</comment>